<reference evidence="3 4" key="1">
    <citation type="submission" date="2015-12" db="EMBL/GenBank/DDBJ databases">
        <title>A stable core within a dynamic pangenome in Sulfolobus acidocaldarius.</title>
        <authorList>
            <person name="Anderson R."/>
            <person name="Kouris A."/>
            <person name="Seward C."/>
            <person name="Campbell K."/>
            <person name="Whitaker R."/>
        </authorList>
    </citation>
    <scope>NUCLEOTIDE SEQUENCE [LARGE SCALE GENOMIC DNA]</scope>
    <source>
        <strain evidence="1 4">GG12-C01-09</strain>
        <strain evidence="2 3">NG05B_CO5_07</strain>
    </source>
</reference>
<dbReference type="PaxDb" id="1435377-SUSAZ_01865"/>
<dbReference type="PANTHER" id="PTHR43293:SF3">
    <property type="entry name" value="CHOLESTEROL RING-CLEAVING HYDROLASE IPDB SUBUNIT"/>
    <property type="match status" value="1"/>
</dbReference>
<accession>A0A0U3H3E6</accession>
<dbReference type="PANTHER" id="PTHR43293">
    <property type="entry name" value="ACETATE COA-TRANSFERASE YDIF"/>
    <property type="match status" value="1"/>
</dbReference>
<dbReference type="RefSeq" id="WP_011277284.1">
    <property type="nucleotide sequence ID" value="NZ_BHWZ01000001.1"/>
</dbReference>
<dbReference type="AlphaFoldDB" id="A0A0U3H3E6"/>
<dbReference type="Pfam" id="PF01144">
    <property type="entry name" value="CoA_trans"/>
    <property type="match status" value="1"/>
</dbReference>
<dbReference type="EMBL" id="CP013694">
    <property type="protein sequence ID" value="ALU29261.1"/>
    <property type="molecule type" value="Genomic_DNA"/>
</dbReference>
<dbReference type="Gene3D" id="3.40.1080.10">
    <property type="entry name" value="Glutaconate Coenzyme A-transferase"/>
    <property type="match status" value="1"/>
</dbReference>
<dbReference type="STRING" id="1435377.SUSAZ_01865"/>
<dbReference type="OrthoDB" id="9252at2157"/>
<dbReference type="OMA" id="KALFRFD"/>
<dbReference type="EMBL" id="CP013695">
    <property type="protein sequence ID" value="ALU31990.1"/>
    <property type="molecule type" value="Genomic_DNA"/>
</dbReference>
<dbReference type="Proteomes" id="UP000060043">
    <property type="component" value="Chromosome"/>
</dbReference>
<evidence type="ECO:0000313" key="1">
    <source>
        <dbReference type="EMBL" id="ALU29261.1"/>
    </source>
</evidence>
<dbReference type="SMART" id="SM00882">
    <property type="entry name" value="CoA_trans"/>
    <property type="match status" value="1"/>
</dbReference>
<evidence type="ECO:0000313" key="3">
    <source>
        <dbReference type="Proteomes" id="UP000060043"/>
    </source>
</evidence>
<dbReference type="InterPro" id="IPR004165">
    <property type="entry name" value="CoA_trans_fam_I"/>
</dbReference>
<name>A0A0U3H3E6_9CREN</name>
<dbReference type="GeneID" id="14550895"/>
<evidence type="ECO:0000313" key="4">
    <source>
        <dbReference type="Proteomes" id="UP000065473"/>
    </source>
</evidence>
<keyword evidence="2" id="KW-0808">Transferase</keyword>
<proteinExistence type="predicted"/>
<dbReference type="GO" id="GO:0008410">
    <property type="term" value="F:CoA-transferase activity"/>
    <property type="evidence" value="ECO:0007669"/>
    <property type="project" value="InterPro"/>
</dbReference>
<dbReference type="InterPro" id="IPR037171">
    <property type="entry name" value="NagB/RpiA_transferase-like"/>
</dbReference>
<dbReference type="Proteomes" id="UP000065473">
    <property type="component" value="Chromosome"/>
</dbReference>
<evidence type="ECO:0000313" key="2">
    <source>
        <dbReference type="EMBL" id="ALU31990.1"/>
    </source>
</evidence>
<organism evidence="2 3">
    <name type="scientific">Sulfolobus acidocaldarius</name>
    <dbReference type="NCBI Taxonomy" id="2285"/>
    <lineage>
        <taxon>Archaea</taxon>
        <taxon>Thermoproteota</taxon>
        <taxon>Thermoprotei</taxon>
        <taxon>Sulfolobales</taxon>
        <taxon>Sulfolobaceae</taxon>
        <taxon>Sulfolobus</taxon>
    </lineage>
</organism>
<protein>
    <submittedName>
        <fullName evidence="2">CoA-transferase</fullName>
    </submittedName>
</protein>
<sequence>MIVEHMAKAIAEILEDGEKVYVGLNSILPALGSFLARDVYHKNIRIYGVAEADNPLDITISPSTGDPMLAQYTPVFTTVDLFDLVQKGKLDVMFLGPIQIDEEINANVSVIGSYEKPKVRLPGGAATAFMMPLIRKLILWNFRHNRQSFPKRVDFVTGTAKHSKNEVYVVTNLGVLHFNREKNRWEVIVLYPWSNINEIKSNTGFDVYEGDIKEVRVTEKDIEYIRKLDPYNLREGLIK</sequence>
<dbReference type="SUPFAM" id="SSF100950">
    <property type="entry name" value="NagB/RpiA/CoA transferase-like"/>
    <property type="match status" value="1"/>
</dbReference>
<gene>
    <name evidence="1" type="ORF">ATY89_04455</name>
    <name evidence="2" type="ORF">ATZ20_07480</name>
</gene>